<keyword evidence="1" id="KW-0472">Membrane</keyword>
<keyword evidence="3" id="KW-1185">Reference proteome</keyword>
<reference evidence="3" key="1">
    <citation type="submission" date="2013-03" db="EMBL/GenBank/DDBJ databases">
        <title>The Genome Sequence of Anopheles minimus MINIMUS1.</title>
        <authorList>
            <consortium name="The Broad Institute Genomics Platform"/>
            <person name="Neafsey D.E."/>
            <person name="Walton C."/>
            <person name="Walker B."/>
            <person name="Young S.K."/>
            <person name="Zeng Q."/>
            <person name="Gargeya S."/>
            <person name="Fitzgerald M."/>
            <person name="Haas B."/>
            <person name="Abouelleil A."/>
            <person name="Allen A.W."/>
            <person name="Alvarado L."/>
            <person name="Arachchi H.M."/>
            <person name="Berlin A.M."/>
            <person name="Chapman S.B."/>
            <person name="Gainer-Dewar J."/>
            <person name="Goldberg J."/>
            <person name="Griggs A."/>
            <person name="Gujja S."/>
            <person name="Hansen M."/>
            <person name="Howarth C."/>
            <person name="Imamovic A."/>
            <person name="Ireland A."/>
            <person name="Larimer J."/>
            <person name="McCowan C."/>
            <person name="Murphy C."/>
            <person name="Pearson M."/>
            <person name="Poon T.W."/>
            <person name="Priest M."/>
            <person name="Roberts A."/>
            <person name="Saif S."/>
            <person name="Shea T."/>
            <person name="Sisk P."/>
            <person name="Sykes S."/>
            <person name="Wortman J."/>
            <person name="Nusbaum C."/>
            <person name="Birren B."/>
        </authorList>
    </citation>
    <scope>NUCLEOTIDE SEQUENCE [LARGE SCALE GENOMIC DNA]</scope>
    <source>
        <strain evidence="3">MINIMUS1</strain>
    </source>
</reference>
<organism evidence="2 3">
    <name type="scientific">Anopheles minimus</name>
    <dbReference type="NCBI Taxonomy" id="112268"/>
    <lineage>
        <taxon>Eukaryota</taxon>
        <taxon>Metazoa</taxon>
        <taxon>Ecdysozoa</taxon>
        <taxon>Arthropoda</taxon>
        <taxon>Hexapoda</taxon>
        <taxon>Insecta</taxon>
        <taxon>Pterygota</taxon>
        <taxon>Neoptera</taxon>
        <taxon>Endopterygota</taxon>
        <taxon>Diptera</taxon>
        <taxon>Nematocera</taxon>
        <taxon>Culicoidea</taxon>
        <taxon>Culicidae</taxon>
        <taxon>Anophelinae</taxon>
        <taxon>Anopheles</taxon>
    </lineage>
</organism>
<name>A0A182W1V0_9DIPT</name>
<evidence type="ECO:0000256" key="1">
    <source>
        <dbReference type="SAM" id="Phobius"/>
    </source>
</evidence>
<reference evidence="2" key="2">
    <citation type="submission" date="2020-05" db="UniProtKB">
        <authorList>
            <consortium name="EnsemblMetazoa"/>
        </authorList>
    </citation>
    <scope>IDENTIFICATION</scope>
    <source>
        <strain evidence="2">MINIMUS1</strain>
    </source>
</reference>
<dbReference type="Proteomes" id="UP000075920">
    <property type="component" value="Unassembled WGS sequence"/>
</dbReference>
<protein>
    <submittedName>
        <fullName evidence="2">Uncharacterized protein</fullName>
    </submittedName>
</protein>
<feature type="transmembrane region" description="Helical" evidence="1">
    <location>
        <begin position="6"/>
        <end position="21"/>
    </location>
</feature>
<evidence type="ECO:0000313" key="3">
    <source>
        <dbReference type="Proteomes" id="UP000075920"/>
    </source>
</evidence>
<sequence length="63" mass="7265">MALLLMIGLPVGLLLGIFFFMKSSKEMPKNWTQFVCEVRMQICGFQALLDDFIMRPRNKVVVV</sequence>
<dbReference type="VEuPathDB" id="VectorBase:AMIN004310"/>
<keyword evidence="1" id="KW-1133">Transmembrane helix</keyword>
<dbReference type="AlphaFoldDB" id="A0A182W1V0"/>
<keyword evidence="1" id="KW-0812">Transmembrane</keyword>
<dbReference type="EnsemblMetazoa" id="AMIN004310-RA">
    <property type="protein sequence ID" value="AMIN004310-PA"/>
    <property type="gene ID" value="AMIN004310"/>
</dbReference>
<accession>A0A182W1V0</accession>
<proteinExistence type="predicted"/>
<evidence type="ECO:0000313" key="2">
    <source>
        <dbReference type="EnsemblMetazoa" id="AMIN004310-PA"/>
    </source>
</evidence>